<dbReference type="InterPro" id="IPR036390">
    <property type="entry name" value="WH_DNA-bd_sf"/>
</dbReference>
<dbReference type="InterPro" id="IPR036388">
    <property type="entry name" value="WH-like_DNA-bd_sf"/>
</dbReference>
<protein>
    <recommendedName>
        <fullName evidence="4">HTH gntR-type domain-containing protein</fullName>
    </recommendedName>
</protein>
<dbReference type="SUPFAM" id="SSF46785">
    <property type="entry name" value="Winged helix' DNA-binding domain"/>
    <property type="match status" value="1"/>
</dbReference>
<keyword evidence="2" id="KW-0238">DNA-binding</keyword>
<keyword evidence="3" id="KW-0804">Transcription</keyword>
<dbReference type="InterPro" id="IPR011711">
    <property type="entry name" value="GntR_C"/>
</dbReference>
<dbReference type="InterPro" id="IPR000524">
    <property type="entry name" value="Tscrpt_reg_HTH_GntR"/>
</dbReference>
<dbReference type="CDD" id="cd07377">
    <property type="entry name" value="WHTH_GntR"/>
    <property type="match status" value="1"/>
</dbReference>
<dbReference type="OrthoDB" id="214086at2"/>
<dbReference type="EMBL" id="NPMS01000013">
    <property type="protein sequence ID" value="OZU87193.1"/>
    <property type="molecule type" value="Genomic_DNA"/>
</dbReference>
<dbReference type="GO" id="GO:0003677">
    <property type="term" value="F:DNA binding"/>
    <property type="evidence" value="ECO:0007669"/>
    <property type="project" value="UniProtKB-KW"/>
</dbReference>
<dbReference type="RefSeq" id="WP_094887277.1">
    <property type="nucleotide sequence ID" value="NZ_NPMS01000013.1"/>
</dbReference>
<evidence type="ECO:0000313" key="5">
    <source>
        <dbReference type="EMBL" id="OZU87193.1"/>
    </source>
</evidence>
<dbReference type="PRINTS" id="PR00035">
    <property type="entry name" value="HTHGNTR"/>
</dbReference>
<evidence type="ECO:0000256" key="2">
    <source>
        <dbReference type="ARBA" id="ARBA00023125"/>
    </source>
</evidence>
<dbReference type="Proteomes" id="UP000216498">
    <property type="component" value="Unassembled WGS sequence"/>
</dbReference>
<dbReference type="AlphaFoldDB" id="A0A265N578"/>
<dbReference type="Gene3D" id="1.10.10.10">
    <property type="entry name" value="Winged helix-like DNA-binding domain superfamily/Winged helix DNA-binding domain"/>
    <property type="match status" value="1"/>
</dbReference>
<evidence type="ECO:0000259" key="4">
    <source>
        <dbReference type="PROSITE" id="PS50949"/>
    </source>
</evidence>
<dbReference type="Pfam" id="PF07729">
    <property type="entry name" value="FCD"/>
    <property type="match status" value="1"/>
</dbReference>
<accession>A0A265N578</accession>
<dbReference type="GO" id="GO:0003700">
    <property type="term" value="F:DNA-binding transcription factor activity"/>
    <property type="evidence" value="ECO:0007669"/>
    <property type="project" value="InterPro"/>
</dbReference>
<feature type="domain" description="HTH gntR-type" evidence="4">
    <location>
        <begin position="2"/>
        <end position="70"/>
    </location>
</feature>
<dbReference type="PROSITE" id="PS50949">
    <property type="entry name" value="HTH_GNTR"/>
    <property type="match status" value="1"/>
</dbReference>
<proteinExistence type="predicted"/>
<keyword evidence="6" id="KW-1185">Reference proteome</keyword>
<reference evidence="5 6" key="1">
    <citation type="submission" date="2017-08" db="EMBL/GenBank/DDBJ databases">
        <title>Virgibacillus indicus sp. nov. and Virgibacillus profoundi sp. nov, two moderately halophilic bacteria isolated from marine sediment by using the Microfluidic Streak Plate.</title>
        <authorList>
            <person name="Xu B."/>
            <person name="Hu B."/>
            <person name="Wang J."/>
            <person name="Zhu Y."/>
            <person name="Huang L."/>
            <person name="Du W."/>
            <person name="Huang Y."/>
        </authorList>
    </citation>
    <scope>NUCLEOTIDE SEQUENCE [LARGE SCALE GENOMIC DNA]</scope>
    <source>
        <strain evidence="5 6">IO3-P2-C2</strain>
    </source>
</reference>
<dbReference type="InterPro" id="IPR008920">
    <property type="entry name" value="TF_FadR/GntR_C"/>
</dbReference>
<gene>
    <name evidence="5" type="ORF">CIL03_18040</name>
</gene>
<dbReference type="SUPFAM" id="SSF48008">
    <property type="entry name" value="GntR ligand-binding domain-like"/>
    <property type="match status" value="1"/>
</dbReference>
<comment type="caution">
    <text evidence="5">The sequence shown here is derived from an EMBL/GenBank/DDBJ whole genome shotgun (WGS) entry which is preliminary data.</text>
</comment>
<evidence type="ECO:0000256" key="3">
    <source>
        <dbReference type="ARBA" id="ARBA00023163"/>
    </source>
</evidence>
<sequence>MDLLYTEILTDLREKITSNILKEGQKLPSERELTRQYDVSRNVVREAISALRFEGLINVYTGKGAYVTKPNPIMITDTLERIMKYYNTTIEEILEVREELEKSIIKKVVKTATTEDIKNLIRIYQEMEKSKLNLGKFTELDVEFHKYLAESTKNSIFNLLSNSFIDMTQHVLFIFTRMFPDSVKTAQSQHLDLIKAIENRNEQLAEDLIISHMQVLRDEIKILRENKLI</sequence>
<dbReference type="Gene3D" id="1.20.120.530">
    <property type="entry name" value="GntR ligand-binding domain-like"/>
    <property type="match status" value="1"/>
</dbReference>
<keyword evidence="1" id="KW-0805">Transcription regulation</keyword>
<organism evidence="5 6">
    <name type="scientific">Virgibacillus indicus</name>
    <dbReference type="NCBI Taxonomy" id="2024554"/>
    <lineage>
        <taxon>Bacteria</taxon>
        <taxon>Bacillati</taxon>
        <taxon>Bacillota</taxon>
        <taxon>Bacilli</taxon>
        <taxon>Bacillales</taxon>
        <taxon>Bacillaceae</taxon>
        <taxon>Virgibacillus</taxon>
    </lineage>
</organism>
<evidence type="ECO:0000313" key="6">
    <source>
        <dbReference type="Proteomes" id="UP000216498"/>
    </source>
</evidence>
<name>A0A265N578_9BACI</name>
<dbReference type="PANTHER" id="PTHR43537:SF5">
    <property type="entry name" value="UXU OPERON TRANSCRIPTIONAL REGULATOR"/>
    <property type="match status" value="1"/>
</dbReference>
<dbReference type="PANTHER" id="PTHR43537">
    <property type="entry name" value="TRANSCRIPTIONAL REGULATOR, GNTR FAMILY"/>
    <property type="match status" value="1"/>
</dbReference>
<evidence type="ECO:0000256" key="1">
    <source>
        <dbReference type="ARBA" id="ARBA00023015"/>
    </source>
</evidence>
<dbReference type="SMART" id="SM00895">
    <property type="entry name" value="FCD"/>
    <property type="match status" value="1"/>
</dbReference>
<dbReference type="Pfam" id="PF00392">
    <property type="entry name" value="GntR"/>
    <property type="match status" value="1"/>
</dbReference>
<dbReference type="SMART" id="SM00345">
    <property type="entry name" value="HTH_GNTR"/>
    <property type="match status" value="1"/>
</dbReference>